<proteinExistence type="predicted"/>
<reference evidence="2 3" key="1">
    <citation type="journal article" date="2019" name="Nat. Med.">
        <title>A library of human gut bacterial isolates paired with longitudinal multiomics data enables mechanistic microbiome research.</title>
        <authorList>
            <person name="Poyet M."/>
            <person name="Groussin M."/>
            <person name="Gibbons S.M."/>
            <person name="Avila-Pacheco J."/>
            <person name="Jiang X."/>
            <person name="Kearney S.M."/>
            <person name="Perrotta A.R."/>
            <person name="Berdy B."/>
            <person name="Zhao S."/>
            <person name="Lieberman T.D."/>
            <person name="Swanson P.K."/>
            <person name="Smith M."/>
            <person name="Roesemann S."/>
            <person name="Alexander J.E."/>
            <person name="Rich S.A."/>
            <person name="Livny J."/>
            <person name="Vlamakis H."/>
            <person name="Clish C."/>
            <person name="Bullock K."/>
            <person name="Deik A."/>
            <person name="Scott J."/>
            <person name="Pierce K.A."/>
            <person name="Xavier R.J."/>
            <person name="Alm E.J."/>
        </authorList>
    </citation>
    <scope>NUCLEOTIDE SEQUENCE [LARGE SCALE GENOMIC DNA]</scope>
    <source>
        <strain evidence="2 3">BIOML-A1</strain>
    </source>
</reference>
<organism evidence="2 3">
    <name type="scientific">Streptococcus parasanguinis</name>
    <dbReference type="NCBI Taxonomy" id="1318"/>
    <lineage>
        <taxon>Bacteria</taxon>
        <taxon>Bacillati</taxon>
        <taxon>Bacillota</taxon>
        <taxon>Bacilli</taxon>
        <taxon>Lactobacillales</taxon>
        <taxon>Streptococcaceae</taxon>
        <taxon>Streptococcus</taxon>
    </lineage>
</organism>
<dbReference type="RefSeq" id="WP_129299368.1">
    <property type="nucleotide sequence ID" value="NZ_JACLQP010000003.1"/>
</dbReference>
<comment type="caution">
    <text evidence="2">The sequence shown here is derived from an EMBL/GenBank/DDBJ whole genome shotgun (WGS) entry which is preliminary data.</text>
</comment>
<keyword evidence="1" id="KW-0812">Transmembrane</keyword>
<keyword evidence="1" id="KW-0472">Membrane</keyword>
<dbReference type="Proteomes" id="UP000441330">
    <property type="component" value="Unassembled WGS sequence"/>
</dbReference>
<feature type="transmembrane region" description="Helical" evidence="1">
    <location>
        <begin position="12"/>
        <end position="31"/>
    </location>
</feature>
<feature type="transmembrane region" description="Helical" evidence="1">
    <location>
        <begin position="168"/>
        <end position="186"/>
    </location>
</feature>
<evidence type="ECO:0000313" key="2">
    <source>
        <dbReference type="EMBL" id="MTS53797.1"/>
    </source>
</evidence>
<gene>
    <name evidence="2" type="ORF">GMC94_02655</name>
</gene>
<accession>A0A4Q5BRI7</accession>
<evidence type="ECO:0000313" key="3">
    <source>
        <dbReference type="Proteomes" id="UP000441330"/>
    </source>
</evidence>
<sequence>MNRIKQIKVENLFFILATIFIFSFMFLFPINRVPDEMNHARMTWETFHKPTENSFKWMDEIPSNDKVKPKEYKQLLARKIEMKNEPFKFGISLKTISFLPQLIGMTIGSWISPSVGMIIYMGRIFNALAYILGLYFLIRYFKYGKTALMFISLLPIMVQQASSLSYDVMNYLEVMLAFGFITNLAYSKRFTNRNFVQVIGLAILLLATKPNNILLLGLIPFVSFEFKGVLKVLNRPFKSLKIIVSRYKFVFYLLLLITIGFILQFLMRNEGGLVHYIHVLLNTLVNARQNGDLNSILTIGVFGYLGNFTLQLPLWLIFIDIAVLVLIFLANEKDFFSKDFSIFAAWLFPIQVLATVTVMYLQWTPIVLGHGASVSVGSQGRYFTPFLILFLPLVANLGNFEISQNKVLKISTITLLLNFLISIFLIIPFYWM</sequence>
<dbReference type="Pfam" id="PF09913">
    <property type="entry name" value="DUF2142"/>
    <property type="match status" value="1"/>
</dbReference>
<feature type="transmembrane region" description="Helical" evidence="1">
    <location>
        <begin position="382"/>
        <end position="400"/>
    </location>
</feature>
<evidence type="ECO:0000256" key="1">
    <source>
        <dbReference type="SAM" id="Phobius"/>
    </source>
</evidence>
<feature type="transmembrane region" description="Helical" evidence="1">
    <location>
        <begin position="250"/>
        <end position="267"/>
    </location>
</feature>
<protein>
    <submittedName>
        <fullName evidence="2">DUF2142 domain-containing protein</fullName>
    </submittedName>
</protein>
<dbReference type="EMBL" id="WMZJ01000002">
    <property type="protein sequence ID" value="MTS53797.1"/>
    <property type="molecule type" value="Genomic_DNA"/>
</dbReference>
<dbReference type="AlphaFoldDB" id="A0A4Q5BRI7"/>
<feature type="transmembrane region" description="Helical" evidence="1">
    <location>
        <begin position="312"/>
        <end position="330"/>
    </location>
</feature>
<name>A0A4Q5BRI7_STRPA</name>
<feature type="transmembrane region" description="Helical" evidence="1">
    <location>
        <begin position="412"/>
        <end position="431"/>
    </location>
</feature>
<feature type="transmembrane region" description="Helical" evidence="1">
    <location>
        <begin position="145"/>
        <end position="162"/>
    </location>
</feature>
<keyword evidence="1" id="KW-1133">Transmembrane helix</keyword>
<dbReference type="InterPro" id="IPR018674">
    <property type="entry name" value="DUF2142_membrane"/>
</dbReference>
<feature type="transmembrane region" description="Helical" evidence="1">
    <location>
        <begin position="342"/>
        <end position="362"/>
    </location>
</feature>